<evidence type="ECO:0000313" key="2">
    <source>
        <dbReference type="Proteomes" id="UP000257109"/>
    </source>
</evidence>
<dbReference type="OrthoDB" id="1935865at2759"/>
<dbReference type="EMBL" id="QJKJ01013617">
    <property type="protein sequence ID" value="RDX66048.1"/>
    <property type="molecule type" value="Genomic_DNA"/>
</dbReference>
<dbReference type="PANTHER" id="PTHR42648:SF28">
    <property type="entry name" value="TRANSPOSON-ENCODED PROTEIN WITH RIBONUCLEASE H-LIKE AND RETROVIRUS ZINC FINGER-LIKE DOMAINS"/>
    <property type="match status" value="1"/>
</dbReference>
<sequence>MGLFIYFITFINDYSHYDYVYLLHGTSQGVDALEIYLNEVERQLDRKVKVVRSDRGDEYYKRYDETRQHPSSFTKLP</sequence>
<feature type="non-terminal residue" evidence="1">
    <location>
        <position position="1"/>
    </location>
</feature>
<dbReference type="SUPFAM" id="SSF53098">
    <property type="entry name" value="Ribonuclease H-like"/>
    <property type="match status" value="1"/>
</dbReference>
<name>A0A371EJ11_MUCPR</name>
<reference evidence="1" key="1">
    <citation type="submission" date="2018-05" db="EMBL/GenBank/DDBJ databases">
        <title>Draft genome of Mucuna pruriens seed.</title>
        <authorList>
            <person name="Nnadi N.E."/>
            <person name="Vos R."/>
            <person name="Hasami M.H."/>
            <person name="Devisetty U.K."/>
            <person name="Aguiy J.C."/>
        </authorList>
    </citation>
    <scope>NUCLEOTIDE SEQUENCE [LARGE SCALE GENOMIC DNA]</scope>
    <source>
        <strain evidence="1">JCA_2017</strain>
    </source>
</reference>
<dbReference type="AlphaFoldDB" id="A0A371EJ11"/>
<protein>
    <recommendedName>
        <fullName evidence="3">Integrase catalytic domain-containing protein</fullName>
    </recommendedName>
</protein>
<evidence type="ECO:0008006" key="3">
    <source>
        <dbReference type="Google" id="ProtNLM"/>
    </source>
</evidence>
<comment type="caution">
    <text evidence="1">The sequence shown here is derived from an EMBL/GenBank/DDBJ whole genome shotgun (WGS) entry which is preliminary data.</text>
</comment>
<keyword evidence="2" id="KW-1185">Reference proteome</keyword>
<organism evidence="1 2">
    <name type="scientific">Mucuna pruriens</name>
    <name type="common">Velvet bean</name>
    <name type="synonym">Dolichos pruriens</name>
    <dbReference type="NCBI Taxonomy" id="157652"/>
    <lineage>
        <taxon>Eukaryota</taxon>
        <taxon>Viridiplantae</taxon>
        <taxon>Streptophyta</taxon>
        <taxon>Embryophyta</taxon>
        <taxon>Tracheophyta</taxon>
        <taxon>Spermatophyta</taxon>
        <taxon>Magnoliopsida</taxon>
        <taxon>eudicotyledons</taxon>
        <taxon>Gunneridae</taxon>
        <taxon>Pentapetalae</taxon>
        <taxon>rosids</taxon>
        <taxon>fabids</taxon>
        <taxon>Fabales</taxon>
        <taxon>Fabaceae</taxon>
        <taxon>Papilionoideae</taxon>
        <taxon>50 kb inversion clade</taxon>
        <taxon>NPAAA clade</taxon>
        <taxon>indigoferoid/millettioid clade</taxon>
        <taxon>Phaseoleae</taxon>
        <taxon>Mucuna</taxon>
    </lineage>
</organism>
<dbReference type="InterPro" id="IPR039537">
    <property type="entry name" value="Retrotran_Ty1/copia-like"/>
</dbReference>
<proteinExistence type="predicted"/>
<dbReference type="PANTHER" id="PTHR42648">
    <property type="entry name" value="TRANSPOSASE, PUTATIVE-RELATED"/>
    <property type="match status" value="1"/>
</dbReference>
<dbReference type="InterPro" id="IPR012337">
    <property type="entry name" value="RNaseH-like_sf"/>
</dbReference>
<accession>A0A371EJ11</accession>
<dbReference type="Proteomes" id="UP000257109">
    <property type="component" value="Unassembled WGS sequence"/>
</dbReference>
<evidence type="ECO:0000313" key="1">
    <source>
        <dbReference type="EMBL" id="RDX66048.1"/>
    </source>
</evidence>
<gene>
    <name evidence="1" type="ORF">CR513_55234</name>
</gene>